<evidence type="ECO:0000256" key="2">
    <source>
        <dbReference type="SAM" id="SignalP"/>
    </source>
</evidence>
<comment type="caution">
    <text evidence="3">The sequence shown here is derived from an EMBL/GenBank/DDBJ whole genome shotgun (WGS) entry which is preliminary data.</text>
</comment>
<reference evidence="3 4" key="1">
    <citation type="submission" date="2024-09" db="EMBL/GenBank/DDBJ databases">
        <authorList>
            <person name="Sun Q."/>
            <person name="Mori K."/>
        </authorList>
    </citation>
    <scope>NUCLEOTIDE SEQUENCE [LARGE SCALE GENOMIC DNA]</scope>
    <source>
        <strain evidence="3 4">TBRC 5777</strain>
    </source>
</reference>
<keyword evidence="2" id="KW-0732">Signal</keyword>
<keyword evidence="4" id="KW-1185">Reference proteome</keyword>
<organism evidence="3 4">
    <name type="scientific">Roseomonas elaeocarpi</name>
    <dbReference type="NCBI Taxonomy" id="907779"/>
    <lineage>
        <taxon>Bacteria</taxon>
        <taxon>Pseudomonadati</taxon>
        <taxon>Pseudomonadota</taxon>
        <taxon>Alphaproteobacteria</taxon>
        <taxon>Acetobacterales</taxon>
        <taxon>Roseomonadaceae</taxon>
        <taxon>Roseomonas</taxon>
    </lineage>
</organism>
<proteinExistence type="predicted"/>
<dbReference type="Proteomes" id="UP001589865">
    <property type="component" value="Unassembled WGS sequence"/>
</dbReference>
<gene>
    <name evidence="3" type="ORF">ACFFGY_09445</name>
</gene>
<accession>A0ABV6JSM0</accession>
<evidence type="ECO:0000313" key="3">
    <source>
        <dbReference type="EMBL" id="MFC0408470.1"/>
    </source>
</evidence>
<protein>
    <submittedName>
        <fullName evidence="3">Uncharacterized protein</fullName>
    </submittedName>
</protein>
<feature type="compositionally biased region" description="Low complexity" evidence="1">
    <location>
        <begin position="38"/>
        <end position="47"/>
    </location>
</feature>
<dbReference type="PROSITE" id="PS51257">
    <property type="entry name" value="PROKAR_LIPOPROTEIN"/>
    <property type="match status" value="1"/>
</dbReference>
<sequence length="115" mass="11946">MTARLAACAGMLLLAACAAPAPRLPDTVPPAPAVGDQPGAPAASGGSRAELETAPVPGVELAGRPVMGPDRLASPDYCRRMASIADQQRPWFSGRNPRDTETRDDWLAHQATQGC</sequence>
<name>A0ABV6JSM0_9PROT</name>
<feature type="signal peptide" evidence="2">
    <location>
        <begin position="1"/>
        <end position="21"/>
    </location>
</feature>
<feature type="region of interest" description="Disordered" evidence="1">
    <location>
        <begin position="23"/>
        <end position="52"/>
    </location>
</feature>
<dbReference type="EMBL" id="JBHLUN010000006">
    <property type="protein sequence ID" value="MFC0408470.1"/>
    <property type="molecule type" value="Genomic_DNA"/>
</dbReference>
<evidence type="ECO:0000313" key="4">
    <source>
        <dbReference type="Proteomes" id="UP001589865"/>
    </source>
</evidence>
<feature type="chain" id="PRO_5045179717" evidence="2">
    <location>
        <begin position="22"/>
        <end position="115"/>
    </location>
</feature>
<evidence type="ECO:0000256" key="1">
    <source>
        <dbReference type="SAM" id="MobiDB-lite"/>
    </source>
</evidence>